<organism evidence="1 2">
    <name type="scientific">Pseudomonas fluorescens</name>
    <dbReference type="NCBI Taxonomy" id="294"/>
    <lineage>
        <taxon>Bacteria</taxon>
        <taxon>Pseudomonadati</taxon>
        <taxon>Pseudomonadota</taxon>
        <taxon>Gammaproteobacteria</taxon>
        <taxon>Pseudomonadales</taxon>
        <taxon>Pseudomonadaceae</taxon>
        <taxon>Pseudomonas</taxon>
    </lineage>
</organism>
<dbReference type="Proteomes" id="UP000409037">
    <property type="component" value="Unassembled WGS sequence"/>
</dbReference>
<protein>
    <submittedName>
        <fullName evidence="1">Uncharacterized protein</fullName>
    </submittedName>
</protein>
<proteinExistence type="predicted"/>
<gene>
    <name evidence="1" type="ORF">PS833_06176</name>
</gene>
<evidence type="ECO:0000313" key="2">
    <source>
        <dbReference type="Proteomes" id="UP000409037"/>
    </source>
</evidence>
<dbReference type="EMBL" id="CABVHU010000025">
    <property type="protein sequence ID" value="VVO43406.1"/>
    <property type="molecule type" value="Genomic_DNA"/>
</dbReference>
<name>A0A5E7FVS5_PSEFL</name>
<reference evidence="1 2" key="1">
    <citation type="submission" date="2019-09" db="EMBL/GenBank/DDBJ databases">
        <authorList>
            <person name="Chandra G."/>
            <person name="Truman W A."/>
        </authorList>
    </citation>
    <scope>NUCLEOTIDE SEQUENCE [LARGE SCALE GENOMIC DNA]</scope>
    <source>
        <strain evidence="1">PS833</strain>
    </source>
</reference>
<evidence type="ECO:0000313" key="1">
    <source>
        <dbReference type="EMBL" id="VVO43406.1"/>
    </source>
</evidence>
<sequence>MPKPMGQTGGWESYPLDPVMYPGKKVVFQYTAAMEVKTLVFTLIDKGHD</sequence>
<dbReference type="AlphaFoldDB" id="A0A5E7FVS5"/>
<accession>A0A5E7FVS5</accession>